<evidence type="ECO:0000313" key="1">
    <source>
        <dbReference type="EMBL" id="AIW81349.1"/>
    </source>
</evidence>
<dbReference type="EMBL" id="KM669720">
    <property type="protein sequence ID" value="AIW81349.1"/>
    <property type="molecule type" value="Genomic_DNA"/>
</dbReference>
<name>A0A0K0LCF0_9BACT</name>
<reference evidence="1" key="1">
    <citation type="submission" date="2014-09" db="EMBL/GenBank/DDBJ databases">
        <authorList>
            <person name="Magalhaes I.L.F."/>
            <person name="Oliveira U."/>
            <person name="Santos F.R."/>
            <person name="Vidigal T.H.D.A."/>
            <person name="Brescovit A.D."/>
            <person name="Santos A.J."/>
        </authorList>
    </citation>
    <scope>NUCLEOTIDE SEQUENCE</scope>
</reference>
<proteinExistence type="predicted"/>
<sequence>MHPLIEPLRNKERGSAGTYWKIIPFFFDFQGRAFVCCFYILAYIQMHAHPCRHTYIDIPIHVPTCIDSHTHTHRHTHVCVQCHE</sequence>
<organism evidence="1">
    <name type="scientific">uncultured bacterium TB157_p</name>
    <dbReference type="NCBI Taxonomy" id="1552133"/>
    <lineage>
        <taxon>Bacteria</taxon>
        <taxon>environmental samples</taxon>
    </lineage>
</organism>
<protein>
    <submittedName>
        <fullName evidence="1">Uncharacterized protein</fullName>
    </submittedName>
</protein>
<dbReference type="AlphaFoldDB" id="A0A0K0LCF0"/>
<accession>A0A0K0LCF0</accession>